<dbReference type="GO" id="GO:0000160">
    <property type="term" value="P:phosphorelay signal transduction system"/>
    <property type="evidence" value="ECO:0007669"/>
    <property type="project" value="UniProtKB-KW"/>
</dbReference>
<sequence>MAKKILVVDDEADLVKAIEIRLKAKGYEVLTAFDGEEALTRARRESPDLIILDIMLPKINGFKVCRLLKFDEKYQKIPVIMLTARTEEGDKMLGEETGANEYITKPFEWEDLMEKIEEHLD</sequence>
<evidence type="ECO:0000256" key="2">
    <source>
        <dbReference type="ARBA" id="ARBA00023012"/>
    </source>
</evidence>
<dbReference type="PANTHER" id="PTHR44591:SF3">
    <property type="entry name" value="RESPONSE REGULATORY DOMAIN-CONTAINING PROTEIN"/>
    <property type="match status" value="1"/>
</dbReference>
<evidence type="ECO:0000313" key="8">
    <source>
        <dbReference type="EMBL" id="PIP16425.1"/>
    </source>
</evidence>
<evidence type="ECO:0000259" key="7">
    <source>
        <dbReference type="PROSITE" id="PS50110"/>
    </source>
</evidence>
<dbReference type="GO" id="GO:0003677">
    <property type="term" value="F:DNA binding"/>
    <property type="evidence" value="ECO:0007669"/>
    <property type="project" value="UniProtKB-KW"/>
</dbReference>
<accession>A0A2G9YB31</accession>
<evidence type="ECO:0000256" key="1">
    <source>
        <dbReference type="ARBA" id="ARBA00022553"/>
    </source>
</evidence>
<feature type="domain" description="Response regulatory" evidence="7">
    <location>
        <begin position="4"/>
        <end position="120"/>
    </location>
</feature>
<dbReference type="AlphaFoldDB" id="A0A2G9YB31"/>
<dbReference type="InterPro" id="IPR001789">
    <property type="entry name" value="Sig_transdc_resp-reg_receiver"/>
</dbReference>
<dbReference type="PANTHER" id="PTHR44591">
    <property type="entry name" value="STRESS RESPONSE REGULATOR PROTEIN 1"/>
    <property type="match status" value="1"/>
</dbReference>
<keyword evidence="5" id="KW-0804">Transcription</keyword>
<organism evidence="8 9">
    <name type="scientific">bacterium (Candidatus Ratteibacteria) CG23_combo_of_CG06-09_8_20_14_all_48_7</name>
    <dbReference type="NCBI Taxonomy" id="2014292"/>
    <lineage>
        <taxon>Bacteria</taxon>
        <taxon>Candidatus Ratteibacteria</taxon>
    </lineage>
</organism>
<keyword evidence="3" id="KW-0805">Transcription regulation</keyword>
<protein>
    <submittedName>
        <fullName evidence="8">Two-component system response regulator</fullName>
    </submittedName>
</protein>
<name>A0A2G9YB31_9BACT</name>
<dbReference type="Pfam" id="PF00072">
    <property type="entry name" value="Response_reg"/>
    <property type="match status" value="1"/>
</dbReference>
<keyword evidence="2" id="KW-0902">Two-component regulatory system</keyword>
<dbReference type="SUPFAM" id="SSF52172">
    <property type="entry name" value="CheY-like"/>
    <property type="match status" value="1"/>
</dbReference>
<proteinExistence type="predicted"/>
<dbReference type="PROSITE" id="PS50110">
    <property type="entry name" value="RESPONSE_REGULATORY"/>
    <property type="match status" value="1"/>
</dbReference>
<keyword evidence="1 6" id="KW-0597">Phosphoprotein</keyword>
<keyword evidence="4" id="KW-0238">DNA-binding</keyword>
<dbReference type="InterPro" id="IPR050595">
    <property type="entry name" value="Bact_response_regulator"/>
</dbReference>
<evidence type="ECO:0000313" key="9">
    <source>
        <dbReference type="Proteomes" id="UP000230392"/>
    </source>
</evidence>
<gene>
    <name evidence="8" type="ORF">COX46_02275</name>
</gene>
<comment type="caution">
    <text evidence="8">The sequence shown here is derived from an EMBL/GenBank/DDBJ whole genome shotgun (WGS) entry which is preliminary data.</text>
</comment>
<evidence type="ECO:0000256" key="3">
    <source>
        <dbReference type="ARBA" id="ARBA00023015"/>
    </source>
</evidence>
<feature type="modified residue" description="4-aspartylphosphate" evidence="6">
    <location>
        <position position="53"/>
    </location>
</feature>
<evidence type="ECO:0000256" key="4">
    <source>
        <dbReference type="ARBA" id="ARBA00023125"/>
    </source>
</evidence>
<dbReference type="InterPro" id="IPR011006">
    <property type="entry name" value="CheY-like_superfamily"/>
</dbReference>
<dbReference type="SMART" id="SM00448">
    <property type="entry name" value="REC"/>
    <property type="match status" value="1"/>
</dbReference>
<dbReference type="Gene3D" id="3.40.50.2300">
    <property type="match status" value="1"/>
</dbReference>
<dbReference type="FunFam" id="3.40.50.2300:FF:000001">
    <property type="entry name" value="DNA-binding response regulator PhoB"/>
    <property type="match status" value="1"/>
</dbReference>
<dbReference type="CDD" id="cd17574">
    <property type="entry name" value="REC_OmpR"/>
    <property type="match status" value="1"/>
</dbReference>
<reference evidence="8 9" key="1">
    <citation type="submission" date="2017-09" db="EMBL/GenBank/DDBJ databases">
        <title>Depth-based differentiation of microbial function through sediment-hosted aquifers and enrichment of novel symbionts in the deep terrestrial subsurface.</title>
        <authorList>
            <person name="Probst A.J."/>
            <person name="Ladd B."/>
            <person name="Jarett J.K."/>
            <person name="Geller-Mcgrath D.E."/>
            <person name="Sieber C.M."/>
            <person name="Emerson J.B."/>
            <person name="Anantharaman K."/>
            <person name="Thomas B.C."/>
            <person name="Malmstrom R."/>
            <person name="Stieglmeier M."/>
            <person name="Klingl A."/>
            <person name="Woyke T."/>
            <person name="Ryan C.M."/>
            <person name="Banfield J.F."/>
        </authorList>
    </citation>
    <scope>NUCLEOTIDE SEQUENCE [LARGE SCALE GENOMIC DNA]</scope>
    <source>
        <strain evidence="8">CG23_combo_of_CG06-09_8_20_14_all_48_7</strain>
    </source>
</reference>
<evidence type="ECO:0000256" key="6">
    <source>
        <dbReference type="PROSITE-ProRule" id="PRU00169"/>
    </source>
</evidence>
<dbReference type="EMBL" id="PCRF01000108">
    <property type="protein sequence ID" value="PIP16425.1"/>
    <property type="molecule type" value="Genomic_DNA"/>
</dbReference>
<dbReference type="Proteomes" id="UP000230392">
    <property type="component" value="Unassembled WGS sequence"/>
</dbReference>
<evidence type="ECO:0000256" key="5">
    <source>
        <dbReference type="ARBA" id="ARBA00023163"/>
    </source>
</evidence>